<protein>
    <submittedName>
        <fullName evidence="9">Putative cytochrome P450</fullName>
    </submittedName>
</protein>
<evidence type="ECO:0000313" key="9">
    <source>
        <dbReference type="EMBL" id="GAF47468.1"/>
    </source>
</evidence>
<evidence type="ECO:0000313" key="10">
    <source>
        <dbReference type="Proteomes" id="UP000019491"/>
    </source>
</evidence>
<keyword evidence="6 8" id="KW-0408">Iron</keyword>
<gene>
    <name evidence="9" type="ORF">RW1_041_00130</name>
</gene>
<dbReference type="PROSITE" id="PS00086">
    <property type="entry name" value="CYTOCHROME_P450"/>
    <property type="match status" value="1"/>
</dbReference>
<sequence length="409" mass="45275">MTELARVTEAARTSYPIIREKPFELAEELKAARESEGLTRVQTWNGREPWLLCRHADVRQALSDPHFSTDITAHGYPNNAPTQVETEAGLFIHMDAPEHALRRRTLISALTPKQAERHRPRIVEIVDETLDEMIAHGGPVDLIEHFALKITTAVICEILGVDHADAVRVVEAMENIFDLGSPPEDRVAANRFVLDVMRQTARRKQDNPDDSLLSRLVNVTVAKGDLEFEEIVTIGRFVIGAGHETTANMIGLGVLALLRNPDQLDVLMTDPAAFAPSTVEEMLRYLSIVQVEPSRIAVADVEVGGQHISAGEGVVMSLMAANRDPQAFDAGERSLDELDVARGGISHHVAFGFGPHQCVGQNLARVELQVAWCRLFQRLPGLRLAMADDELEFKTTGQNYGLTRLLVEW</sequence>
<accession>X0PW36</accession>
<dbReference type="PANTHER" id="PTHR46696">
    <property type="entry name" value="P450, PUTATIVE (EUROFUNG)-RELATED"/>
    <property type="match status" value="1"/>
</dbReference>
<dbReference type="AlphaFoldDB" id="X0PW36"/>
<comment type="similarity">
    <text evidence="2 8">Belongs to the cytochrome P450 family.</text>
</comment>
<dbReference type="InterPro" id="IPR036396">
    <property type="entry name" value="Cyt_P450_sf"/>
</dbReference>
<keyword evidence="7 8" id="KW-0503">Monooxygenase</keyword>
<dbReference type="RefSeq" id="WP_156046663.1">
    <property type="nucleotide sequence ID" value="NZ_BAWF01000041.1"/>
</dbReference>
<keyword evidence="5 8" id="KW-0560">Oxidoreductase</keyword>
<evidence type="ECO:0000256" key="2">
    <source>
        <dbReference type="ARBA" id="ARBA00010617"/>
    </source>
</evidence>
<dbReference type="Gene3D" id="1.10.630.10">
    <property type="entry name" value="Cytochrome P450"/>
    <property type="match status" value="1"/>
</dbReference>
<comment type="caution">
    <text evidence="9">The sequence shown here is derived from an EMBL/GenBank/DDBJ whole genome shotgun (WGS) entry which is preliminary data.</text>
</comment>
<dbReference type="CDD" id="cd11030">
    <property type="entry name" value="CYP105-like"/>
    <property type="match status" value="1"/>
</dbReference>
<dbReference type="GO" id="GO:0020037">
    <property type="term" value="F:heme binding"/>
    <property type="evidence" value="ECO:0007669"/>
    <property type="project" value="InterPro"/>
</dbReference>
<dbReference type="InterPro" id="IPR017972">
    <property type="entry name" value="Cyt_P450_CS"/>
</dbReference>
<dbReference type="OrthoDB" id="3664945at2"/>
<dbReference type="PRINTS" id="PR00385">
    <property type="entry name" value="P450"/>
</dbReference>
<comment type="cofactor">
    <cofactor evidence="1">
        <name>heme</name>
        <dbReference type="ChEBI" id="CHEBI:30413"/>
    </cofactor>
</comment>
<evidence type="ECO:0000256" key="7">
    <source>
        <dbReference type="ARBA" id="ARBA00023033"/>
    </source>
</evidence>
<evidence type="ECO:0000256" key="5">
    <source>
        <dbReference type="ARBA" id="ARBA00023002"/>
    </source>
</evidence>
<dbReference type="PANTHER" id="PTHR46696:SF1">
    <property type="entry name" value="CYTOCHROME P450 YJIB-RELATED"/>
    <property type="match status" value="1"/>
</dbReference>
<name>X0PW36_RHOWR</name>
<proteinExistence type="inferred from homology"/>
<evidence type="ECO:0000256" key="4">
    <source>
        <dbReference type="ARBA" id="ARBA00022723"/>
    </source>
</evidence>
<evidence type="ECO:0000256" key="3">
    <source>
        <dbReference type="ARBA" id="ARBA00022617"/>
    </source>
</evidence>
<dbReference type="PRINTS" id="PR00359">
    <property type="entry name" value="BP450"/>
</dbReference>
<organism evidence="9 10">
    <name type="scientific">Rhodococcus wratislaviensis NBRC 100605</name>
    <dbReference type="NCBI Taxonomy" id="1219028"/>
    <lineage>
        <taxon>Bacteria</taxon>
        <taxon>Bacillati</taxon>
        <taxon>Actinomycetota</taxon>
        <taxon>Actinomycetes</taxon>
        <taxon>Mycobacteriales</taxon>
        <taxon>Nocardiaceae</taxon>
        <taxon>Rhodococcus</taxon>
    </lineage>
</organism>
<dbReference type="GO" id="GO:0004497">
    <property type="term" value="F:monooxygenase activity"/>
    <property type="evidence" value="ECO:0007669"/>
    <property type="project" value="UniProtKB-KW"/>
</dbReference>
<dbReference type="FunFam" id="1.10.630.10:FF:000018">
    <property type="entry name" value="Cytochrome P450 monooxygenase"/>
    <property type="match status" value="1"/>
</dbReference>
<evidence type="ECO:0000256" key="1">
    <source>
        <dbReference type="ARBA" id="ARBA00001971"/>
    </source>
</evidence>
<dbReference type="GO" id="GO:0016705">
    <property type="term" value="F:oxidoreductase activity, acting on paired donors, with incorporation or reduction of molecular oxygen"/>
    <property type="evidence" value="ECO:0007669"/>
    <property type="project" value="InterPro"/>
</dbReference>
<keyword evidence="10" id="KW-1185">Reference proteome</keyword>
<dbReference type="Proteomes" id="UP000019491">
    <property type="component" value="Unassembled WGS sequence"/>
</dbReference>
<dbReference type="SUPFAM" id="SSF48264">
    <property type="entry name" value="Cytochrome P450"/>
    <property type="match status" value="1"/>
</dbReference>
<dbReference type="Pfam" id="PF00067">
    <property type="entry name" value="p450"/>
    <property type="match status" value="1"/>
</dbReference>
<evidence type="ECO:0000256" key="8">
    <source>
        <dbReference type="RuleBase" id="RU000461"/>
    </source>
</evidence>
<dbReference type="InterPro" id="IPR002397">
    <property type="entry name" value="Cyt_P450_B"/>
</dbReference>
<keyword evidence="4 8" id="KW-0479">Metal-binding</keyword>
<keyword evidence="3 8" id="KW-0349">Heme</keyword>
<dbReference type="InterPro" id="IPR001128">
    <property type="entry name" value="Cyt_P450"/>
</dbReference>
<dbReference type="GO" id="GO:0005506">
    <property type="term" value="F:iron ion binding"/>
    <property type="evidence" value="ECO:0007669"/>
    <property type="project" value="InterPro"/>
</dbReference>
<dbReference type="EMBL" id="BAWF01000041">
    <property type="protein sequence ID" value="GAF47468.1"/>
    <property type="molecule type" value="Genomic_DNA"/>
</dbReference>
<evidence type="ECO:0000256" key="6">
    <source>
        <dbReference type="ARBA" id="ARBA00023004"/>
    </source>
</evidence>
<reference evidence="9 10" key="1">
    <citation type="submission" date="2014-02" db="EMBL/GenBank/DDBJ databases">
        <title>Whole genome shotgun sequence of Rhodococcus wratislaviensis NBRC 100605.</title>
        <authorList>
            <person name="Hosoyama A."/>
            <person name="Tsuchikane K."/>
            <person name="Yoshida I."/>
            <person name="Ohji S."/>
            <person name="Ichikawa N."/>
            <person name="Yamazoe A."/>
            <person name="Fujita N."/>
        </authorList>
    </citation>
    <scope>NUCLEOTIDE SEQUENCE [LARGE SCALE GENOMIC DNA]</scope>
    <source>
        <strain evidence="9 10">NBRC 100605</strain>
    </source>
</reference>